<evidence type="ECO:0000313" key="1">
    <source>
        <dbReference type="EMBL" id="KJV09645.1"/>
    </source>
</evidence>
<dbReference type="RefSeq" id="WP_045775752.1">
    <property type="nucleotide sequence ID" value="NZ_LAJY01000243.1"/>
</dbReference>
<sequence>MADVRNWQELSRAIVKLIRDQYGIDEAILKRTAVLETDIGLSIDQVEAILDYITETFEIRFPAGTLNEVLKLEELCLLACWLKGYYKQPTFIS</sequence>
<accession>A0A0F3ISE0</accession>
<organism evidence="1 2">
    <name type="scientific">Elstera litoralis</name>
    <dbReference type="NCBI Taxonomy" id="552518"/>
    <lineage>
        <taxon>Bacteria</taxon>
        <taxon>Pseudomonadati</taxon>
        <taxon>Pseudomonadota</taxon>
        <taxon>Alphaproteobacteria</taxon>
        <taxon>Rhodospirillales</taxon>
        <taxon>Rhodospirillaceae</taxon>
        <taxon>Elstera</taxon>
    </lineage>
</organism>
<gene>
    <name evidence="1" type="ORF">VZ95_10225</name>
</gene>
<dbReference type="InterPro" id="IPR036736">
    <property type="entry name" value="ACP-like_sf"/>
</dbReference>
<dbReference type="EMBL" id="LAJY01000243">
    <property type="protein sequence ID" value="KJV09645.1"/>
    <property type="molecule type" value="Genomic_DNA"/>
</dbReference>
<dbReference type="Proteomes" id="UP000033774">
    <property type="component" value="Unassembled WGS sequence"/>
</dbReference>
<dbReference type="Gene3D" id="1.10.1200.10">
    <property type="entry name" value="ACP-like"/>
    <property type="match status" value="1"/>
</dbReference>
<dbReference type="OrthoDB" id="7270820at2"/>
<reference evidence="1 2" key="1">
    <citation type="submission" date="2015-03" db="EMBL/GenBank/DDBJ databases">
        <title>Draft genome sequence of Elstera litoralis.</title>
        <authorList>
            <person name="Rahalkar M.C."/>
            <person name="Dhakephalkar P.K."/>
            <person name="Pore S.D."/>
            <person name="Arora P."/>
            <person name="Kapse N.G."/>
            <person name="Pandit P.S."/>
        </authorList>
    </citation>
    <scope>NUCLEOTIDE SEQUENCE [LARGE SCALE GENOMIC DNA]</scope>
    <source>
        <strain evidence="1 2">Dia-1</strain>
    </source>
</reference>
<proteinExistence type="predicted"/>
<keyword evidence="2" id="KW-1185">Reference proteome</keyword>
<feature type="non-terminal residue" evidence="1">
    <location>
        <position position="93"/>
    </location>
</feature>
<dbReference type="AlphaFoldDB" id="A0A0F3ISE0"/>
<evidence type="ECO:0000313" key="2">
    <source>
        <dbReference type="Proteomes" id="UP000033774"/>
    </source>
</evidence>
<name>A0A0F3ISE0_9PROT</name>
<protein>
    <submittedName>
        <fullName evidence="1">Acyl carrier protein</fullName>
    </submittedName>
</protein>
<comment type="caution">
    <text evidence="1">The sequence shown here is derived from an EMBL/GenBank/DDBJ whole genome shotgun (WGS) entry which is preliminary data.</text>
</comment>